<accession>A0A410PW75</accession>
<evidence type="ECO:0000313" key="2">
    <source>
        <dbReference type="Proteomes" id="UP000287601"/>
    </source>
</evidence>
<organism evidence="1 2">
    <name type="scientific">Aminipila luticellarii</name>
    <dbReference type="NCBI Taxonomy" id="2507160"/>
    <lineage>
        <taxon>Bacteria</taxon>
        <taxon>Bacillati</taxon>
        <taxon>Bacillota</taxon>
        <taxon>Clostridia</taxon>
        <taxon>Peptostreptococcales</taxon>
        <taxon>Anaerovoracaceae</taxon>
        <taxon>Aminipila</taxon>
    </lineage>
</organism>
<gene>
    <name evidence="1" type="ORF">EQM06_07945</name>
</gene>
<name>A0A410PW75_9FIRM</name>
<dbReference type="OrthoDB" id="1708048at2"/>
<protein>
    <submittedName>
        <fullName evidence="1">Uncharacterized protein</fullName>
    </submittedName>
</protein>
<proteinExistence type="predicted"/>
<dbReference type="KEGG" id="amij:EQM06_07945"/>
<dbReference type="AlphaFoldDB" id="A0A410PW75"/>
<dbReference type="Proteomes" id="UP000287601">
    <property type="component" value="Chromosome"/>
</dbReference>
<evidence type="ECO:0000313" key="1">
    <source>
        <dbReference type="EMBL" id="QAT43177.1"/>
    </source>
</evidence>
<dbReference type="Gene3D" id="3.90.1720.10">
    <property type="entry name" value="endopeptidase domain like (from Nostoc punctiforme)"/>
    <property type="match status" value="1"/>
</dbReference>
<dbReference type="SUPFAM" id="SSF54001">
    <property type="entry name" value="Cysteine proteinases"/>
    <property type="match status" value="1"/>
</dbReference>
<dbReference type="EMBL" id="CP035281">
    <property type="protein sequence ID" value="QAT43177.1"/>
    <property type="molecule type" value="Genomic_DNA"/>
</dbReference>
<dbReference type="InterPro" id="IPR038765">
    <property type="entry name" value="Papain-like_cys_pep_sf"/>
</dbReference>
<sequence length="302" mass="34380">MRTAVGAMAVLFIFWSAAWAVERHPVYKPDYKRVTLDDIFEVIRTTGKFGEEQEEKPELTETEYEEIFKQTGLGKPAVDYLIENSKDYESEIKAYQKIFFDGYPYTCAKIGLLTYNERMRDKNGHLLKGLELVDLEPGDILINFSAHTLGYRHGHCAIVVSKPAKGEEAETIEALYLGEPTEYQTTGKWRSCPTLVHLRISKEAAESKGYTQAELGRLMSEYAEGNCLNIDYGLFPSMSNIQDRKIHKTHCSHLIWYIFKQFGYDVDSNGGIVVTPADIAESDVFEVVQIYGIDPDLKEESR</sequence>
<keyword evidence="2" id="KW-1185">Reference proteome</keyword>
<reference evidence="1 2" key="1">
    <citation type="submission" date="2019-01" db="EMBL/GenBank/DDBJ databases">
        <title>Draft genomes of a novel of Aminipila strains.</title>
        <authorList>
            <person name="Ma S."/>
        </authorList>
    </citation>
    <scope>NUCLEOTIDE SEQUENCE [LARGE SCALE GENOMIC DNA]</scope>
    <source>
        <strain evidence="2">JN-39</strain>
    </source>
</reference>